<feature type="binding site" evidence="2">
    <location>
        <position position="6"/>
    </location>
    <ligand>
        <name>a divalent metal cation</name>
        <dbReference type="ChEBI" id="CHEBI:60240"/>
    </ligand>
</feature>
<sequence length="647" mass="71841">MLGIDEAGRGPVMGPMVYGAAYWPVADNDAMSALGFDDSKALSAESRAQLFEKMQSTEGLGWIVRLISAAEISDKMQRQTSNLNEMSRDAAIQLINEVQKKGAVVKKVFVDTVGDPRWYQTFLTKHFNGTIEFRVEKKADSLFKVVSAASIAAKVTRDRVITDWMWESPALELPTDFGSGYPSDPNVSTIVPVSEASQESVSVHQVKLDAIRQMKAELQRPENKDKLSTPDLLHLLRRDADSFVLHLDIGDQWLQDEQQSIGHCILGCASRKINLELVPMNRMPQPTLNLAIVGTKNKISDLSQRPYTCYLIDVVFNGTTWQLARRYKEFDALYSQLKSKYPGTALPGLPPKHVFTPIEGEFINNRKEQLEAFLKQLLLHPIASIDVLLMSFLGVVSISRDPELGHRAKSVIHVTSLHDSVAVGDIILFSCRFGASRLQRKFTGSKYDHVGIVVPGESRFLLRIMEATSEGIQVYALKPRLMAYAREVSNTIVVRKISSERTPEITEVLTEFVRRVDGNPYSIFGILRSTGESDRSIFNSVRVTNSMYEESDDSFSNTGGSSNSSTPSSPEGSESTKSQRKYFCSSLVASAWKELGWLQTKRKSSSFWPGSFEDGGEAERFLAPGVALGPETVIDCRIVEVGLSAQC</sequence>
<comment type="cofactor">
    <cofactor evidence="2">
        <name>Mn(2+)</name>
        <dbReference type="ChEBI" id="CHEBI:29035"/>
    </cofactor>
    <cofactor evidence="2">
        <name>Mg(2+)</name>
        <dbReference type="ChEBI" id="CHEBI:18420"/>
    </cofactor>
    <text evidence="2">Manganese or magnesium. Binds 1 divalent metal ion per monomer in the absence of substrate. May bind a second metal ion after substrate binding.</text>
</comment>
<evidence type="ECO:0000313" key="8">
    <source>
        <dbReference type="Proteomes" id="UP000054636"/>
    </source>
</evidence>
<dbReference type="Gene3D" id="3.30.1520.10">
    <property type="entry name" value="Phox-like domain"/>
    <property type="match status" value="1"/>
</dbReference>
<dbReference type="SUPFAM" id="SSF53098">
    <property type="entry name" value="Ribonuclease H-like"/>
    <property type="match status" value="1"/>
</dbReference>
<dbReference type="NCBIfam" id="TIGR00729">
    <property type="entry name" value="ribonuclease HII"/>
    <property type="match status" value="1"/>
</dbReference>
<feature type="region of interest" description="Disordered" evidence="4">
    <location>
        <begin position="549"/>
        <end position="577"/>
    </location>
</feature>
<organism evidence="7 8">
    <name type="scientific">Phytophthora nicotianae</name>
    <name type="common">Potato buckeye rot agent</name>
    <name type="synonym">Phytophthora parasitica</name>
    <dbReference type="NCBI Taxonomy" id="4792"/>
    <lineage>
        <taxon>Eukaryota</taxon>
        <taxon>Sar</taxon>
        <taxon>Stramenopiles</taxon>
        <taxon>Oomycota</taxon>
        <taxon>Peronosporomycetes</taxon>
        <taxon>Peronosporales</taxon>
        <taxon>Peronosporaceae</taxon>
        <taxon>Phytophthora</taxon>
    </lineage>
</organism>
<feature type="compositionally biased region" description="Low complexity" evidence="4">
    <location>
        <begin position="554"/>
        <end position="575"/>
    </location>
</feature>
<feature type="binding site" evidence="2">
    <location>
        <position position="5"/>
    </location>
    <ligand>
        <name>a divalent metal cation</name>
        <dbReference type="ChEBI" id="CHEBI:60240"/>
    </ligand>
</feature>
<keyword evidence="2 3" id="KW-0378">Hydrolase</keyword>
<dbReference type="SUPFAM" id="SSF54001">
    <property type="entry name" value="Cysteine proteinases"/>
    <property type="match status" value="1"/>
</dbReference>
<dbReference type="AlphaFoldDB" id="A0A0W8DQB7"/>
<dbReference type="InterPro" id="IPR024567">
    <property type="entry name" value="RNase_HII/HIII_dom"/>
</dbReference>
<keyword evidence="7" id="KW-0396">Initiation factor</keyword>
<evidence type="ECO:0000259" key="5">
    <source>
        <dbReference type="PROSITE" id="PS50195"/>
    </source>
</evidence>
<dbReference type="EMBL" id="LNFP01000068">
    <property type="protein sequence ID" value="KUF98464.1"/>
    <property type="molecule type" value="Genomic_DNA"/>
</dbReference>
<name>A0A0W8DQB7_PHYNI</name>
<evidence type="ECO:0000259" key="6">
    <source>
        <dbReference type="PROSITE" id="PS51975"/>
    </source>
</evidence>
<dbReference type="GO" id="GO:0035091">
    <property type="term" value="F:phosphatidylinositol binding"/>
    <property type="evidence" value="ECO:0007669"/>
    <property type="project" value="InterPro"/>
</dbReference>
<evidence type="ECO:0000313" key="7">
    <source>
        <dbReference type="EMBL" id="KUF98464.1"/>
    </source>
</evidence>
<evidence type="ECO:0000256" key="4">
    <source>
        <dbReference type="SAM" id="MobiDB-lite"/>
    </source>
</evidence>
<dbReference type="InterPro" id="IPR001683">
    <property type="entry name" value="PX_dom"/>
</dbReference>
<dbReference type="Pfam" id="PF01351">
    <property type="entry name" value="RNase_HII"/>
    <property type="match status" value="1"/>
</dbReference>
<dbReference type="InterPro" id="IPR036397">
    <property type="entry name" value="RNaseH_sf"/>
</dbReference>
<dbReference type="InterPro" id="IPR012337">
    <property type="entry name" value="RNaseH-like_sf"/>
</dbReference>
<dbReference type="InterPro" id="IPR038765">
    <property type="entry name" value="Papain-like_cys_pep_sf"/>
</dbReference>
<dbReference type="PROSITE" id="PS51975">
    <property type="entry name" value="RNASE_H_2"/>
    <property type="match status" value="1"/>
</dbReference>
<dbReference type="FunFam" id="3.30.420.10:FF:000016">
    <property type="entry name" value="Ribonuclease"/>
    <property type="match status" value="1"/>
</dbReference>
<dbReference type="GO" id="GO:0006401">
    <property type="term" value="P:RNA catabolic process"/>
    <property type="evidence" value="ECO:0007669"/>
    <property type="project" value="UniProtKB-UniRule"/>
</dbReference>
<dbReference type="SMART" id="SM00312">
    <property type="entry name" value="PX"/>
    <property type="match status" value="1"/>
</dbReference>
<dbReference type="GO" id="GO:0003723">
    <property type="term" value="F:RNA binding"/>
    <property type="evidence" value="ECO:0007669"/>
    <property type="project" value="UniProtKB-UniRule"/>
</dbReference>
<comment type="catalytic activity">
    <reaction evidence="2 3">
        <text>Endonucleolytic cleavage to 5'-phosphomonoester.</text>
        <dbReference type="EC" id="3.1.26.4"/>
    </reaction>
</comment>
<comment type="function">
    <text evidence="3">Endonuclease that specifically degrades the RNA of RNA-DNA hybrids.</text>
</comment>
<reference evidence="7 8" key="1">
    <citation type="submission" date="2015-11" db="EMBL/GenBank/DDBJ databases">
        <title>Genomes and virulence difference between two physiological races of Phytophthora nicotianae.</title>
        <authorList>
            <person name="Liu H."/>
            <person name="Ma X."/>
            <person name="Yu H."/>
            <person name="Fang D."/>
            <person name="Li Y."/>
            <person name="Wang X."/>
            <person name="Wang W."/>
            <person name="Dong Y."/>
            <person name="Xiao B."/>
        </authorList>
    </citation>
    <scope>NUCLEOTIDE SEQUENCE [LARGE SCALE GENOMIC DNA]</scope>
    <source>
        <strain evidence="8">race 1</strain>
    </source>
</reference>
<evidence type="ECO:0000256" key="3">
    <source>
        <dbReference type="RuleBase" id="RU003515"/>
    </source>
</evidence>
<dbReference type="Proteomes" id="UP000054636">
    <property type="component" value="Unassembled WGS sequence"/>
</dbReference>
<keyword evidence="2 3" id="KW-0540">Nuclease</keyword>
<dbReference type="CDD" id="cd06093">
    <property type="entry name" value="PX_domain"/>
    <property type="match status" value="1"/>
</dbReference>
<proteinExistence type="inferred from homology"/>
<evidence type="ECO:0000256" key="1">
    <source>
        <dbReference type="ARBA" id="ARBA00001946"/>
    </source>
</evidence>
<dbReference type="PANTHER" id="PTHR47112:SF1">
    <property type="entry name" value="PX DOMAIN-CONTAINING PROTEIN"/>
    <property type="match status" value="1"/>
</dbReference>
<dbReference type="EC" id="3.1.26.4" evidence="3"/>
<feature type="domain" description="RNase H type-2" evidence="6">
    <location>
        <begin position="1"/>
        <end position="227"/>
    </location>
</feature>
<dbReference type="Pfam" id="PF00787">
    <property type="entry name" value="PX"/>
    <property type="match status" value="1"/>
</dbReference>
<dbReference type="InterPro" id="IPR004649">
    <property type="entry name" value="RNase_H2_suA"/>
</dbReference>
<comment type="similarity">
    <text evidence="3">Belongs to the RNase HII family.</text>
</comment>
<dbReference type="GO" id="GO:0046872">
    <property type="term" value="F:metal ion binding"/>
    <property type="evidence" value="ECO:0007669"/>
    <property type="project" value="UniProtKB-KW"/>
</dbReference>
<comment type="cofactor">
    <cofactor evidence="1">
        <name>Mg(2+)</name>
        <dbReference type="ChEBI" id="CHEBI:18420"/>
    </cofactor>
</comment>
<keyword evidence="7" id="KW-0648">Protein biosynthesis</keyword>
<dbReference type="GO" id="GO:0004523">
    <property type="term" value="F:RNA-DNA hybrid ribonuclease activity"/>
    <property type="evidence" value="ECO:0007669"/>
    <property type="project" value="UniProtKB-UniRule"/>
</dbReference>
<dbReference type="InterPro" id="IPR036871">
    <property type="entry name" value="PX_dom_sf"/>
</dbReference>
<dbReference type="PROSITE" id="PS50195">
    <property type="entry name" value="PX"/>
    <property type="match status" value="1"/>
</dbReference>
<accession>A0A0W8DQB7</accession>
<feature type="domain" description="PX" evidence="5">
    <location>
        <begin position="288"/>
        <end position="399"/>
    </location>
</feature>
<dbReference type="Gene3D" id="3.90.1720.10">
    <property type="entry name" value="endopeptidase domain like (from Nostoc punctiforme)"/>
    <property type="match status" value="1"/>
</dbReference>
<comment type="caution">
    <text evidence="7">The sequence shown here is derived from an EMBL/GenBank/DDBJ whole genome shotgun (WGS) entry which is preliminary data.</text>
</comment>
<dbReference type="PANTHER" id="PTHR47112">
    <property type="entry name" value="PX DOMAIN-CONTAINING PROTEIN"/>
    <property type="match status" value="1"/>
</dbReference>
<protein>
    <recommendedName>
        <fullName evidence="3">Ribonuclease</fullName>
        <ecNumber evidence="3">3.1.26.4</ecNumber>
    </recommendedName>
</protein>
<gene>
    <name evidence="7" type="ORF">AM588_10011646</name>
</gene>
<feature type="binding site" evidence="2">
    <location>
        <position position="111"/>
    </location>
    <ligand>
        <name>a divalent metal cation</name>
        <dbReference type="ChEBI" id="CHEBI:60240"/>
    </ligand>
</feature>
<dbReference type="Gene3D" id="3.30.420.10">
    <property type="entry name" value="Ribonuclease H-like superfamily/Ribonuclease H"/>
    <property type="match status" value="1"/>
</dbReference>
<keyword evidence="2 3" id="KW-0255">Endonuclease</keyword>
<dbReference type="CDD" id="cd07181">
    <property type="entry name" value="RNase_HII_eukaryota_like"/>
    <property type="match status" value="1"/>
</dbReference>
<keyword evidence="2" id="KW-0479">Metal-binding</keyword>
<evidence type="ECO:0000256" key="2">
    <source>
        <dbReference type="PROSITE-ProRule" id="PRU01319"/>
    </source>
</evidence>
<dbReference type="SUPFAM" id="SSF64268">
    <property type="entry name" value="PX domain"/>
    <property type="match status" value="1"/>
</dbReference>
<dbReference type="GO" id="GO:0003743">
    <property type="term" value="F:translation initiation factor activity"/>
    <property type="evidence" value="ECO:0007669"/>
    <property type="project" value="UniProtKB-KW"/>
</dbReference>